<comment type="caution">
    <text evidence="2">The sequence shown here is derived from an EMBL/GenBank/DDBJ whole genome shotgun (WGS) entry which is preliminary data.</text>
</comment>
<gene>
    <name evidence="2" type="ORF">TIFTF001_021093</name>
</gene>
<protein>
    <submittedName>
        <fullName evidence="2">Uncharacterized protein</fullName>
    </submittedName>
</protein>
<reference evidence="2" key="1">
    <citation type="submission" date="2023-07" db="EMBL/GenBank/DDBJ databases">
        <title>draft genome sequence of fig (Ficus carica).</title>
        <authorList>
            <person name="Takahashi T."/>
            <person name="Nishimura K."/>
        </authorList>
    </citation>
    <scope>NUCLEOTIDE SEQUENCE</scope>
</reference>
<evidence type="ECO:0000313" key="2">
    <source>
        <dbReference type="EMBL" id="GMN51933.1"/>
    </source>
</evidence>
<keyword evidence="3" id="KW-1185">Reference proteome</keyword>
<dbReference type="AlphaFoldDB" id="A0AA88ABZ1"/>
<proteinExistence type="predicted"/>
<evidence type="ECO:0000256" key="1">
    <source>
        <dbReference type="SAM" id="MobiDB-lite"/>
    </source>
</evidence>
<feature type="region of interest" description="Disordered" evidence="1">
    <location>
        <begin position="20"/>
        <end position="63"/>
    </location>
</feature>
<evidence type="ECO:0000313" key="3">
    <source>
        <dbReference type="Proteomes" id="UP001187192"/>
    </source>
</evidence>
<feature type="compositionally biased region" description="Basic and acidic residues" evidence="1">
    <location>
        <begin position="35"/>
        <end position="63"/>
    </location>
</feature>
<organism evidence="2 3">
    <name type="scientific">Ficus carica</name>
    <name type="common">Common fig</name>
    <dbReference type="NCBI Taxonomy" id="3494"/>
    <lineage>
        <taxon>Eukaryota</taxon>
        <taxon>Viridiplantae</taxon>
        <taxon>Streptophyta</taxon>
        <taxon>Embryophyta</taxon>
        <taxon>Tracheophyta</taxon>
        <taxon>Spermatophyta</taxon>
        <taxon>Magnoliopsida</taxon>
        <taxon>eudicotyledons</taxon>
        <taxon>Gunneridae</taxon>
        <taxon>Pentapetalae</taxon>
        <taxon>rosids</taxon>
        <taxon>fabids</taxon>
        <taxon>Rosales</taxon>
        <taxon>Moraceae</taxon>
        <taxon>Ficeae</taxon>
        <taxon>Ficus</taxon>
    </lineage>
</organism>
<sequence length="63" mass="7132">MGYGTGRGDVFIRRVGWLEDHPAPNQPITIPATEPENKWKSDELGGLDAENRCKEDNTFSEER</sequence>
<dbReference type="Proteomes" id="UP001187192">
    <property type="component" value="Unassembled WGS sequence"/>
</dbReference>
<accession>A0AA88ABZ1</accession>
<name>A0AA88ABZ1_FICCA</name>
<dbReference type="EMBL" id="BTGU01000039">
    <property type="protein sequence ID" value="GMN51933.1"/>
    <property type="molecule type" value="Genomic_DNA"/>
</dbReference>